<dbReference type="AlphaFoldDB" id="A0A1V1P201"/>
<proteinExistence type="predicted"/>
<keyword evidence="3" id="KW-0238">DNA-binding</keyword>
<dbReference type="GO" id="GO:0003677">
    <property type="term" value="F:DNA binding"/>
    <property type="evidence" value="ECO:0007669"/>
    <property type="project" value="UniProtKB-KW"/>
</dbReference>
<protein>
    <submittedName>
        <fullName evidence="3">Excisionase/Xis, DNA-binding protein</fullName>
    </submittedName>
</protein>
<accession>A0A1V1P201</accession>
<evidence type="ECO:0000313" key="3">
    <source>
        <dbReference type="EMBL" id="ETR68833.1"/>
    </source>
</evidence>
<reference evidence="4" key="1">
    <citation type="submission" date="2012-11" db="EMBL/GenBank/DDBJ databases">
        <authorList>
            <person name="Lucero-Rivera Y.E."/>
            <person name="Tovar-Ramirez D."/>
        </authorList>
    </citation>
    <scope>NUCLEOTIDE SEQUENCE [LARGE SCALE GENOMIC DNA]</scope>
    <source>
        <strain evidence="4">Araruama</strain>
    </source>
</reference>
<dbReference type="EMBL" id="ATBP01000821">
    <property type="protein sequence ID" value="ETR68833.1"/>
    <property type="molecule type" value="Genomic_DNA"/>
</dbReference>
<organism evidence="3 4">
    <name type="scientific">Candidatus Magnetoglobus multicellularis str. Araruama</name>
    <dbReference type="NCBI Taxonomy" id="890399"/>
    <lineage>
        <taxon>Bacteria</taxon>
        <taxon>Pseudomonadati</taxon>
        <taxon>Thermodesulfobacteriota</taxon>
        <taxon>Desulfobacteria</taxon>
        <taxon>Desulfobacterales</taxon>
        <taxon>Desulfobacteraceae</taxon>
        <taxon>Candidatus Magnetoglobus</taxon>
    </lineage>
</organism>
<evidence type="ECO:0000313" key="4">
    <source>
        <dbReference type="Proteomes" id="UP000189670"/>
    </source>
</evidence>
<sequence>MYVIYRSKQKVSARYFCGNKSGVGPKCLSFTSKEVDKKLCEEILKALKAYSIEAGKEALKLFGSENKVKIKIAEQEVENAQYQAERAFEQYDQADPKNRHVASTLEERLNSRLVDLNKAKEKLSNVKESIRILTDEEKDMIILLSKNFESVWNHEKSDPVLKKRLIRLFINEVIVAYDDTLKVLKLVIHWNGGSHTEVSVKHYKKKRNNKTDLSLIEMVKKLSRRIDDSEIARVLNMNDQKTPQGMDWTKDKVINFRRVHRIRLQIVKKENVLTLQQAKQYLEISNNGINSLVKAGLIKSNQVMPYAPWEILKSELDSETVQNAVKNLKRSGVFFPQKKSKKQLSLPFDMKPNGEKHD</sequence>
<evidence type="ECO:0000256" key="2">
    <source>
        <dbReference type="SAM" id="MobiDB-lite"/>
    </source>
</evidence>
<keyword evidence="1" id="KW-0175">Coiled coil</keyword>
<feature type="region of interest" description="Disordered" evidence="2">
    <location>
        <begin position="339"/>
        <end position="358"/>
    </location>
</feature>
<name>A0A1V1P201_9BACT</name>
<feature type="coiled-coil region" evidence="1">
    <location>
        <begin position="65"/>
        <end position="136"/>
    </location>
</feature>
<gene>
    <name evidence="3" type="ORF">OMM_10131</name>
</gene>
<comment type="caution">
    <text evidence="3">The sequence shown here is derived from an EMBL/GenBank/DDBJ whole genome shotgun (WGS) entry which is preliminary data.</text>
</comment>
<dbReference type="Proteomes" id="UP000189670">
    <property type="component" value="Unassembled WGS sequence"/>
</dbReference>
<evidence type="ECO:0000256" key="1">
    <source>
        <dbReference type="SAM" id="Coils"/>
    </source>
</evidence>